<evidence type="ECO:0000256" key="4">
    <source>
        <dbReference type="ARBA" id="ARBA00022989"/>
    </source>
</evidence>
<dbReference type="SUPFAM" id="SSF103473">
    <property type="entry name" value="MFS general substrate transporter"/>
    <property type="match status" value="1"/>
</dbReference>
<keyword evidence="9" id="KW-1185">Reference proteome</keyword>
<sequence length="439" mass="45938">MSAIATFRSFDAPARLLMVNQFGINLGFYMLMPFLAGYLAGPLGFAAWAVGLVLGVRNFSQQGMFLIGGTLADRLGYKPLIVAGCLLRTGGFALLVFATDLPALLIASAATGFAGALFNPAVRAYLAAESGSRRVEAFAVFNIFYQAGILAGPLVGVALLALDFRVVAAVAALVFAVLTVAQLLALPARRERPDHDRVPVRTAWAGVLRNRRFVAFSVAMIGSYVLSFQMYLALPLQAETITRDRAQLLVSALFVISAVIAVAGQLRITAWFRARWGTGRALVTGLTILAVAFLPLALVPVPARFGTWAAVAALLVSGALLAVGTAAVFPFEMDTVVTLAGDRLVGTYYGFYNSVVGIGILIGNLATGAVFGAARAAEAEWAVWTGLALIGFVSAFALARLDRAGTGHTGAADPTAAADDVAISARPRSRVSGTTRHVG</sequence>
<feature type="transmembrane region" description="Helical" evidence="6">
    <location>
        <begin position="350"/>
        <end position="375"/>
    </location>
</feature>
<keyword evidence="3 6" id="KW-0812">Transmembrane</keyword>
<keyword evidence="5 6" id="KW-0472">Membrane</keyword>
<evidence type="ECO:0000259" key="7">
    <source>
        <dbReference type="PROSITE" id="PS50850"/>
    </source>
</evidence>
<dbReference type="InterPro" id="IPR011701">
    <property type="entry name" value="MFS"/>
</dbReference>
<evidence type="ECO:0000256" key="6">
    <source>
        <dbReference type="SAM" id="Phobius"/>
    </source>
</evidence>
<dbReference type="Gene3D" id="1.20.1250.20">
    <property type="entry name" value="MFS general substrate transporter like domains"/>
    <property type="match status" value="1"/>
</dbReference>
<feature type="transmembrane region" description="Helical" evidence="6">
    <location>
        <begin position="38"/>
        <end position="59"/>
    </location>
</feature>
<comment type="subcellular location">
    <subcellularLocation>
        <location evidence="1">Cell membrane</location>
        <topology evidence="1">Multi-pass membrane protein</topology>
    </subcellularLocation>
</comment>
<dbReference type="InterPro" id="IPR020846">
    <property type="entry name" value="MFS_dom"/>
</dbReference>
<evidence type="ECO:0000313" key="8">
    <source>
        <dbReference type="EMBL" id="GGL32958.1"/>
    </source>
</evidence>
<dbReference type="Proteomes" id="UP000638263">
    <property type="component" value="Unassembled WGS sequence"/>
</dbReference>
<evidence type="ECO:0000256" key="5">
    <source>
        <dbReference type="ARBA" id="ARBA00023136"/>
    </source>
</evidence>
<feature type="transmembrane region" description="Helical" evidence="6">
    <location>
        <begin position="305"/>
        <end position="329"/>
    </location>
</feature>
<dbReference type="PROSITE" id="PS50850">
    <property type="entry name" value="MFS"/>
    <property type="match status" value="1"/>
</dbReference>
<protein>
    <submittedName>
        <fullName evidence="8">MFS transporter</fullName>
    </submittedName>
</protein>
<gene>
    <name evidence="8" type="ORF">GCM10011588_54800</name>
</gene>
<keyword evidence="4 6" id="KW-1133">Transmembrane helix</keyword>
<evidence type="ECO:0000313" key="9">
    <source>
        <dbReference type="Proteomes" id="UP000638263"/>
    </source>
</evidence>
<feature type="transmembrane region" description="Helical" evidence="6">
    <location>
        <begin position="213"/>
        <end position="234"/>
    </location>
</feature>
<reference evidence="8" key="2">
    <citation type="submission" date="2020-09" db="EMBL/GenBank/DDBJ databases">
        <authorList>
            <person name="Sun Q."/>
            <person name="Zhou Y."/>
        </authorList>
    </citation>
    <scope>NUCLEOTIDE SEQUENCE</scope>
    <source>
        <strain evidence="8">CGMCC 4.3508</strain>
    </source>
</reference>
<accession>A0A917RU76</accession>
<dbReference type="Pfam" id="PF07690">
    <property type="entry name" value="MFS_1"/>
    <property type="match status" value="1"/>
</dbReference>
<comment type="caution">
    <text evidence="8">The sequence shown here is derived from an EMBL/GenBank/DDBJ whole genome shotgun (WGS) entry which is preliminary data.</text>
</comment>
<dbReference type="InterPro" id="IPR052425">
    <property type="entry name" value="Uncharacterized_MFS-type"/>
</dbReference>
<keyword evidence="2" id="KW-1003">Cell membrane</keyword>
<evidence type="ECO:0000256" key="1">
    <source>
        <dbReference type="ARBA" id="ARBA00004651"/>
    </source>
</evidence>
<dbReference type="EMBL" id="BMMH01000014">
    <property type="protein sequence ID" value="GGL32958.1"/>
    <property type="molecule type" value="Genomic_DNA"/>
</dbReference>
<feature type="transmembrane region" description="Helical" evidence="6">
    <location>
        <begin position="104"/>
        <end position="126"/>
    </location>
</feature>
<feature type="transmembrane region" description="Helical" evidence="6">
    <location>
        <begin position="246"/>
        <end position="269"/>
    </location>
</feature>
<dbReference type="RefSeq" id="WP_082681387.1">
    <property type="nucleotide sequence ID" value="NZ_BMMH01000014.1"/>
</dbReference>
<proteinExistence type="predicted"/>
<name>A0A917RU76_9NOCA</name>
<reference evidence="8" key="1">
    <citation type="journal article" date="2014" name="Int. J. Syst. Evol. Microbiol.">
        <title>Complete genome sequence of Corynebacterium casei LMG S-19264T (=DSM 44701T), isolated from a smear-ripened cheese.</title>
        <authorList>
            <consortium name="US DOE Joint Genome Institute (JGI-PGF)"/>
            <person name="Walter F."/>
            <person name="Albersmeier A."/>
            <person name="Kalinowski J."/>
            <person name="Ruckert C."/>
        </authorList>
    </citation>
    <scope>NUCLEOTIDE SEQUENCE</scope>
    <source>
        <strain evidence="8">CGMCC 4.3508</strain>
    </source>
</reference>
<feature type="transmembrane region" description="Helical" evidence="6">
    <location>
        <begin position="281"/>
        <end position="299"/>
    </location>
</feature>
<dbReference type="AlphaFoldDB" id="A0A917RU76"/>
<feature type="transmembrane region" description="Helical" evidence="6">
    <location>
        <begin position="381"/>
        <end position="399"/>
    </location>
</feature>
<dbReference type="InterPro" id="IPR036259">
    <property type="entry name" value="MFS_trans_sf"/>
</dbReference>
<evidence type="ECO:0000256" key="2">
    <source>
        <dbReference type="ARBA" id="ARBA00022475"/>
    </source>
</evidence>
<feature type="transmembrane region" description="Helical" evidence="6">
    <location>
        <begin position="138"/>
        <end position="160"/>
    </location>
</feature>
<feature type="transmembrane region" description="Helical" evidence="6">
    <location>
        <begin position="166"/>
        <end position="186"/>
    </location>
</feature>
<feature type="domain" description="Major facilitator superfamily (MFS) profile" evidence="7">
    <location>
        <begin position="1"/>
        <end position="403"/>
    </location>
</feature>
<organism evidence="8 9">
    <name type="scientific">Nocardia jinanensis</name>
    <dbReference type="NCBI Taxonomy" id="382504"/>
    <lineage>
        <taxon>Bacteria</taxon>
        <taxon>Bacillati</taxon>
        <taxon>Actinomycetota</taxon>
        <taxon>Actinomycetes</taxon>
        <taxon>Mycobacteriales</taxon>
        <taxon>Nocardiaceae</taxon>
        <taxon>Nocardia</taxon>
    </lineage>
</organism>
<dbReference type="GO" id="GO:0022857">
    <property type="term" value="F:transmembrane transporter activity"/>
    <property type="evidence" value="ECO:0007669"/>
    <property type="project" value="InterPro"/>
</dbReference>
<dbReference type="GO" id="GO:0005886">
    <property type="term" value="C:plasma membrane"/>
    <property type="evidence" value="ECO:0007669"/>
    <property type="project" value="UniProtKB-SubCell"/>
</dbReference>
<evidence type="ECO:0000256" key="3">
    <source>
        <dbReference type="ARBA" id="ARBA00022692"/>
    </source>
</evidence>
<feature type="transmembrane region" description="Helical" evidence="6">
    <location>
        <begin position="80"/>
        <end position="98"/>
    </location>
</feature>
<dbReference type="PANTHER" id="PTHR42688:SF1">
    <property type="entry name" value="BLR5212 PROTEIN"/>
    <property type="match status" value="1"/>
</dbReference>
<dbReference type="PANTHER" id="PTHR42688">
    <property type="entry name" value="CONSERVED PROTEIN"/>
    <property type="match status" value="1"/>
</dbReference>